<gene>
    <name evidence="2" type="ORF">E2C01_029056</name>
</gene>
<name>A0A5B7ER84_PORTR</name>
<feature type="region of interest" description="Disordered" evidence="1">
    <location>
        <begin position="224"/>
        <end position="255"/>
    </location>
</feature>
<evidence type="ECO:0000313" key="2">
    <source>
        <dbReference type="EMBL" id="MPC35629.1"/>
    </source>
</evidence>
<dbReference type="Proteomes" id="UP000324222">
    <property type="component" value="Unassembled WGS sequence"/>
</dbReference>
<dbReference type="AlphaFoldDB" id="A0A5B7ER84"/>
<sequence>MISTCNGNEMQDSFYRPQFDDGLYKNNENPNLPYDTPLHRRPNDFSPMTDGPFSTTCRIHGSTNIHEDAYTLEDADKSPTFRPFQHNLPHCSPEVHRTCWCVNFIAEHTRLKEDSTKVLRCTTRRTAAATPSLSPAIQQPTRKSQPLKVWTSAAAASLQAPRPSGLLGQRSRAGRHDFCVSYIGPVPAERGGRFTRSHGHPRKLLVTVMLRVVRGRPAAPCGGVGVAGGGRAPRPPPSGAGRRPHLRAAGRGARPAPPCCRICIPLNCAL</sequence>
<protein>
    <submittedName>
        <fullName evidence="2">Uncharacterized protein</fullName>
    </submittedName>
</protein>
<organism evidence="2 3">
    <name type="scientific">Portunus trituberculatus</name>
    <name type="common">Swimming crab</name>
    <name type="synonym">Neptunus trituberculatus</name>
    <dbReference type="NCBI Taxonomy" id="210409"/>
    <lineage>
        <taxon>Eukaryota</taxon>
        <taxon>Metazoa</taxon>
        <taxon>Ecdysozoa</taxon>
        <taxon>Arthropoda</taxon>
        <taxon>Crustacea</taxon>
        <taxon>Multicrustacea</taxon>
        <taxon>Malacostraca</taxon>
        <taxon>Eumalacostraca</taxon>
        <taxon>Eucarida</taxon>
        <taxon>Decapoda</taxon>
        <taxon>Pleocyemata</taxon>
        <taxon>Brachyura</taxon>
        <taxon>Eubrachyura</taxon>
        <taxon>Portunoidea</taxon>
        <taxon>Portunidae</taxon>
        <taxon>Portuninae</taxon>
        <taxon>Portunus</taxon>
    </lineage>
</organism>
<dbReference type="OrthoDB" id="5975154at2759"/>
<reference evidence="2 3" key="1">
    <citation type="submission" date="2019-05" db="EMBL/GenBank/DDBJ databases">
        <title>Another draft genome of Portunus trituberculatus and its Hox gene families provides insights of decapod evolution.</title>
        <authorList>
            <person name="Jeong J.-H."/>
            <person name="Song I."/>
            <person name="Kim S."/>
            <person name="Choi T."/>
            <person name="Kim D."/>
            <person name="Ryu S."/>
            <person name="Kim W."/>
        </authorList>
    </citation>
    <scope>NUCLEOTIDE SEQUENCE [LARGE SCALE GENOMIC DNA]</scope>
    <source>
        <tissue evidence="2">Muscle</tissue>
    </source>
</reference>
<accession>A0A5B7ER84</accession>
<dbReference type="EMBL" id="VSRR010003314">
    <property type="protein sequence ID" value="MPC35629.1"/>
    <property type="molecule type" value="Genomic_DNA"/>
</dbReference>
<comment type="caution">
    <text evidence="2">The sequence shown here is derived from an EMBL/GenBank/DDBJ whole genome shotgun (WGS) entry which is preliminary data.</text>
</comment>
<proteinExistence type="predicted"/>
<keyword evidence="3" id="KW-1185">Reference proteome</keyword>
<evidence type="ECO:0000313" key="3">
    <source>
        <dbReference type="Proteomes" id="UP000324222"/>
    </source>
</evidence>
<evidence type="ECO:0000256" key="1">
    <source>
        <dbReference type="SAM" id="MobiDB-lite"/>
    </source>
</evidence>